<proteinExistence type="predicted"/>
<reference evidence="1" key="1">
    <citation type="submission" date="2014-09" db="EMBL/GenBank/DDBJ databases">
        <authorList>
            <person name="Magalhaes I.L.F."/>
            <person name="Oliveira U."/>
            <person name="Santos F.R."/>
            <person name="Vidigal T.H.D.A."/>
            <person name="Brescovit A.D."/>
            <person name="Santos A.J."/>
        </authorList>
    </citation>
    <scope>NUCLEOTIDE SEQUENCE</scope>
    <source>
        <tissue evidence="1">Shoot tissue taken approximately 20 cm above the soil surface</tissue>
    </source>
</reference>
<sequence>MLEVCCSSFVVFLGKYF</sequence>
<reference evidence="1" key="2">
    <citation type="journal article" date="2015" name="Data Brief">
        <title>Shoot transcriptome of the giant reed, Arundo donax.</title>
        <authorList>
            <person name="Barrero R.A."/>
            <person name="Guerrero F.D."/>
            <person name="Moolhuijzen P."/>
            <person name="Goolsby J.A."/>
            <person name="Tidwell J."/>
            <person name="Bellgard S.E."/>
            <person name="Bellgard M.I."/>
        </authorList>
    </citation>
    <scope>NUCLEOTIDE SEQUENCE</scope>
    <source>
        <tissue evidence="1">Shoot tissue taken approximately 20 cm above the soil surface</tissue>
    </source>
</reference>
<accession>A0A0A8Z0Z6</accession>
<name>A0A0A8Z0Z6_ARUDO</name>
<protein>
    <submittedName>
        <fullName evidence="1">Uncharacterized protein</fullName>
    </submittedName>
</protein>
<organism evidence="1">
    <name type="scientific">Arundo donax</name>
    <name type="common">Giant reed</name>
    <name type="synonym">Donax arundinaceus</name>
    <dbReference type="NCBI Taxonomy" id="35708"/>
    <lineage>
        <taxon>Eukaryota</taxon>
        <taxon>Viridiplantae</taxon>
        <taxon>Streptophyta</taxon>
        <taxon>Embryophyta</taxon>
        <taxon>Tracheophyta</taxon>
        <taxon>Spermatophyta</taxon>
        <taxon>Magnoliopsida</taxon>
        <taxon>Liliopsida</taxon>
        <taxon>Poales</taxon>
        <taxon>Poaceae</taxon>
        <taxon>PACMAD clade</taxon>
        <taxon>Arundinoideae</taxon>
        <taxon>Arundineae</taxon>
        <taxon>Arundo</taxon>
    </lineage>
</organism>
<evidence type="ECO:0000313" key="1">
    <source>
        <dbReference type="EMBL" id="JAD32476.1"/>
    </source>
</evidence>
<dbReference type="EMBL" id="GBRH01265419">
    <property type="protein sequence ID" value="JAD32476.1"/>
    <property type="molecule type" value="Transcribed_RNA"/>
</dbReference>
<dbReference type="AlphaFoldDB" id="A0A0A8Z0Z6"/>